<dbReference type="AlphaFoldDB" id="A0A6L5YRU2"/>
<dbReference type="RefSeq" id="WP_154430159.1">
    <property type="nucleotide sequence ID" value="NZ_VUNI01000015.1"/>
</dbReference>
<keyword evidence="2" id="KW-1185">Reference proteome</keyword>
<sequence>MGQRYEKPEVVKVTEAQEGVYLASGARAGAGWNISVSDMGTNENGHIFKAECTSTQDFSAPGMTIVMDFNHPIVSAIVDQPGFSCSCSGTTLTVTSNSGIEGSSGYKAYAQVTVKATEASFTDSLVCTASSCV</sequence>
<reference evidence="1 2" key="1">
    <citation type="submission" date="2019-08" db="EMBL/GenBank/DDBJ databases">
        <title>In-depth cultivation of the pig gut microbiome towards novel bacterial diversity and tailored functional studies.</title>
        <authorList>
            <person name="Wylensek D."/>
            <person name="Hitch T.C.A."/>
            <person name="Clavel T."/>
        </authorList>
    </citation>
    <scope>NUCLEOTIDE SEQUENCE [LARGE SCALE GENOMIC DNA]</scope>
    <source>
        <strain evidence="1 2">MUC/MUC-530-WT-4D</strain>
    </source>
</reference>
<gene>
    <name evidence="1" type="ORF">FYJ75_09155</name>
</gene>
<accession>A0A6L5YRU2</accession>
<dbReference type="EMBL" id="VUNI01000015">
    <property type="protein sequence ID" value="MST75194.1"/>
    <property type="molecule type" value="Genomic_DNA"/>
</dbReference>
<dbReference type="Proteomes" id="UP000474024">
    <property type="component" value="Unassembled WGS sequence"/>
</dbReference>
<evidence type="ECO:0000313" key="2">
    <source>
        <dbReference type="Proteomes" id="UP000474024"/>
    </source>
</evidence>
<comment type="caution">
    <text evidence="1">The sequence shown here is derived from an EMBL/GenBank/DDBJ whole genome shotgun (WGS) entry which is preliminary data.</text>
</comment>
<protein>
    <submittedName>
        <fullName evidence="1">Uncharacterized protein</fullName>
    </submittedName>
</protein>
<proteinExistence type="predicted"/>
<evidence type="ECO:0000313" key="1">
    <source>
        <dbReference type="EMBL" id="MST75194.1"/>
    </source>
</evidence>
<organism evidence="1 2">
    <name type="scientific">Roseburia porci</name>
    <dbReference type="NCBI Taxonomy" id="2605790"/>
    <lineage>
        <taxon>Bacteria</taxon>
        <taxon>Bacillati</taxon>
        <taxon>Bacillota</taxon>
        <taxon>Clostridia</taxon>
        <taxon>Lachnospirales</taxon>
        <taxon>Lachnospiraceae</taxon>
        <taxon>Roseburia</taxon>
    </lineage>
</organism>
<name>A0A6L5YRU2_9FIRM</name>